<evidence type="ECO:0000313" key="3">
    <source>
        <dbReference type="Proteomes" id="UP000066487"/>
    </source>
</evidence>
<proteinExistence type="predicted"/>
<reference evidence="2 3" key="2">
    <citation type="journal article" date="2018" name="Nature">
        <title>Mutant phenotypes for thousands of bacterial genes of unknown function.</title>
        <authorList>
            <person name="Price M.N."/>
            <person name="Wetmore K.M."/>
            <person name="Waters R.J."/>
            <person name="Callaghan M."/>
            <person name="Ray J."/>
            <person name="Liu H."/>
            <person name="Kuehl J.V."/>
            <person name="Melnyk R.A."/>
            <person name="Lamson J.S."/>
            <person name="Suh Y."/>
            <person name="Carlson H.K."/>
            <person name="Esquivel Z."/>
            <person name="Sadeeshkumar H."/>
            <person name="Chakraborty R."/>
            <person name="Zane G.M."/>
            <person name="Rubin B.E."/>
            <person name="Wall J.D."/>
            <person name="Visel A."/>
            <person name="Bristow J."/>
            <person name="Blow M.J."/>
            <person name="Arkin A.P."/>
            <person name="Deutschbauer A.M."/>
        </authorList>
    </citation>
    <scope>NUCLEOTIDE SEQUENCE [LARGE SCALE GENOMIC DNA]</scope>
    <source>
        <strain evidence="2 3">FW300-N2E3</strain>
    </source>
</reference>
<protein>
    <recommendedName>
        <fullName evidence="1">DUF7683 domain-containing protein</fullName>
    </recommendedName>
</protein>
<dbReference type="Proteomes" id="UP000066487">
    <property type="component" value="Chromosome"/>
</dbReference>
<feature type="domain" description="DUF7683" evidence="1">
    <location>
        <begin position="12"/>
        <end position="62"/>
    </location>
</feature>
<name>A0A0N9W5K2_PSEFL</name>
<dbReference type="AlphaFoldDB" id="A0A0N9W5K2"/>
<accession>A0A0N9W5K2</accession>
<reference evidence="3" key="1">
    <citation type="submission" date="2015-09" db="EMBL/GenBank/DDBJ databases">
        <title>Whole genome sequence of Pseudomonas fluorescens FW300-N2E3.</title>
        <authorList>
            <person name="Ray J."/>
            <person name="Melnyk R."/>
            <person name="Deutschbauer A."/>
        </authorList>
    </citation>
    <scope>NUCLEOTIDE SEQUENCE [LARGE SCALE GENOMIC DNA]</scope>
    <source>
        <strain evidence="3">FW300-N2E3</strain>
    </source>
</reference>
<sequence length="74" mass="8362">MKHLILVVPHGSDSISAEIELNVTVAELQPVMGWENENDYLYDYKLTAQQISGIERLISQSLPRNVELYLSCDA</sequence>
<gene>
    <name evidence="2" type="ORF">AO353_11895</name>
</gene>
<dbReference type="OrthoDB" id="7001878at2"/>
<evidence type="ECO:0000313" key="2">
    <source>
        <dbReference type="EMBL" id="ALI01746.1"/>
    </source>
</evidence>
<organism evidence="2 3">
    <name type="scientific">Pseudomonas fluorescens</name>
    <dbReference type="NCBI Taxonomy" id="294"/>
    <lineage>
        <taxon>Bacteria</taxon>
        <taxon>Pseudomonadati</taxon>
        <taxon>Pseudomonadota</taxon>
        <taxon>Gammaproteobacteria</taxon>
        <taxon>Pseudomonadales</taxon>
        <taxon>Pseudomonadaceae</taxon>
        <taxon>Pseudomonas</taxon>
    </lineage>
</organism>
<dbReference type="Pfam" id="PF24731">
    <property type="entry name" value="DUF7683"/>
    <property type="match status" value="1"/>
</dbReference>
<evidence type="ECO:0000259" key="1">
    <source>
        <dbReference type="Pfam" id="PF24731"/>
    </source>
</evidence>
<dbReference type="RefSeq" id="WP_054595125.1">
    <property type="nucleotide sequence ID" value="NZ_CP012830.1"/>
</dbReference>
<dbReference type="InterPro" id="IPR056100">
    <property type="entry name" value="DUF7683"/>
</dbReference>
<dbReference type="EMBL" id="CP012830">
    <property type="protein sequence ID" value="ALI01746.1"/>
    <property type="molecule type" value="Genomic_DNA"/>
</dbReference>